<evidence type="ECO:0000256" key="5">
    <source>
        <dbReference type="ARBA" id="ARBA00008324"/>
    </source>
</evidence>
<dbReference type="InterPro" id="IPR039298">
    <property type="entry name" value="ACOT13"/>
</dbReference>
<dbReference type="Pfam" id="PF03061">
    <property type="entry name" value="4HBT"/>
    <property type="match status" value="1"/>
</dbReference>
<evidence type="ECO:0000256" key="6">
    <source>
        <dbReference type="ARBA" id="ARBA00022490"/>
    </source>
</evidence>
<accession>A0A8R7VE34</accession>
<dbReference type="InterPro" id="IPR006683">
    <property type="entry name" value="Thioestr_dom"/>
</dbReference>
<keyword evidence="12" id="KW-0539">Nucleus</keyword>
<dbReference type="AlphaFoldDB" id="A0A8R7VE34"/>
<keyword evidence="11" id="KW-0206">Cytoskeleton</keyword>
<dbReference type="NCBIfam" id="TIGR00369">
    <property type="entry name" value="unchar_dom_1"/>
    <property type="match status" value="1"/>
</dbReference>
<comment type="subunit">
    <text evidence="15">Homotetramer. Interacts with PCTP.</text>
</comment>
<keyword evidence="21" id="KW-1185">Reference proteome</keyword>
<evidence type="ECO:0000313" key="21">
    <source>
        <dbReference type="Proteomes" id="UP000015106"/>
    </source>
</evidence>
<dbReference type="KEGG" id="tua:125528086"/>
<name>A0A8R7VE34_TRIUA</name>
<keyword evidence="7" id="KW-0378">Hydrolase</keyword>
<evidence type="ECO:0000256" key="15">
    <source>
        <dbReference type="ARBA" id="ARBA00064709"/>
    </source>
</evidence>
<organism evidence="20 21">
    <name type="scientific">Triticum urartu</name>
    <name type="common">Red wild einkorn</name>
    <name type="synonym">Crithodium urartu</name>
    <dbReference type="NCBI Taxonomy" id="4572"/>
    <lineage>
        <taxon>Eukaryota</taxon>
        <taxon>Viridiplantae</taxon>
        <taxon>Streptophyta</taxon>
        <taxon>Embryophyta</taxon>
        <taxon>Tracheophyta</taxon>
        <taxon>Spermatophyta</taxon>
        <taxon>Magnoliopsida</taxon>
        <taxon>Liliopsida</taxon>
        <taxon>Poales</taxon>
        <taxon>Poaceae</taxon>
        <taxon>BOP clade</taxon>
        <taxon>Pooideae</taxon>
        <taxon>Triticodae</taxon>
        <taxon>Triticeae</taxon>
        <taxon>Triticinae</taxon>
        <taxon>Triticum</taxon>
    </lineage>
</organism>
<comment type="catalytic activity">
    <reaction evidence="13">
        <text>a fatty acyl-CoA + H2O = a fatty acid + CoA + H(+)</text>
        <dbReference type="Rhea" id="RHEA:16781"/>
        <dbReference type="ChEBI" id="CHEBI:15377"/>
        <dbReference type="ChEBI" id="CHEBI:15378"/>
        <dbReference type="ChEBI" id="CHEBI:28868"/>
        <dbReference type="ChEBI" id="CHEBI:57287"/>
        <dbReference type="ChEBI" id="CHEBI:77636"/>
    </reaction>
    <physiologicalReaction direction="left-to-right" evidence="13">
        <dbReference type="Rhea" id="RHEA:16782"/>
    </physiologicalReaction>
</comment>
<dbReference type="FunFam" id="3.10.129.10:FF:000021">
    <property type="entry name" value="Acyl-coenzyme A thioesterase 13"/>
    <property type="match status" value="1"/>
</dbReference>
<evidence type="ECO:0000256" key="7">
    <source>
        <dbReference type="ARBA" id="ARBA00022801"/>
    </source>
</evidence>
<dbReference type="RefSeq" id="XP_048548557.1">
    <property type="nucleotide sequence ID" value="XM_048692600.1"/>
</dbReference>
<dbReference type="OrthoDB" id="46529at2759"/>
<evidence type="ECO:0000256" key="8">
    <source>
        <dbReference type="ARBA" id="ARBA00022990"/>
    </source>
</evidence>
<dbReference type="Proteomes" id="UP000015106">
    <property type="component" value="Unassembled WGS sequence"/>
</dbReference>
<evidence type="ECO:0000256" key="16">
    <source>
        <dbReference type="ARBA" id="ARBA00067273"/>
    </source>
</evidence>
<evidence type="ECO:0000256" key="2">
    <source>
        <dbReference type="ARBA" id="ARBA00004173"/>
    </source>
</evidence>
<evidence type="ECO:0000256" key="3">
    <source>
        <dbReference type="ARBA" id="ARBA00004186"/>
    </source>
</evidence>
<sequence length="154" mass="16497">MEKLEGGSKDVDEAMERWHNRSLGHRLYDAFTVAGLRVETIEPGRLLCSFMVPPRLTSSASNRMHGGAVASLVDLVGSAVFFAGGSPVTGVSLDITVSYLGAARANEEIEIEARVLGIGDKTGCVTVEVRRKDTGQVLAHGRHTKYLANVSSKL</sequence>
<dbReference type="EnsemblPlants" id="TuG1812S0000512000.01.T01">
    <property type="protein sequence ID" value="TuG1812S0000512000.01.T01"/>
    <property type="gene ID" value="TuG1812S0000512000.01"/>
</dbReference>
<dbReference type="GO" id="GO:0047617">
    <property type="term" value="F:fatty acyl-CoA hydrolase activity"/>
    <property type="evidence" value="ECO:0007669"/>
    <property type="project" value="InterPro"/>
</dbReference>
<keyword evidence="8" id="KW-0007">Acetylation</keyword>
<dbReference type="Gramene" id="TuG1812S0000512000.01.T01">
    <property type="protein sequence ID" value="TuG1812S0000512000.01.T01"/>
    <property type="gene ID" value="TuG1812S0000512000.01"/>
</dbReference>
<dbReference type="InterPro" id="IPR029069">
    <property type="entry name" value="HotDog_dom_sf"/>
</dbReference>
<reference evidence="20" key="2">
    <citation type="submission" date="2022-06" db="UniProtKB">
        <authorList>
            <consortium name="EnsemblPlants"/>
        </authorList>
    </citation>
    <scope>IDENTIFICATION</scope>
</reference>
<dbReference type="InterPro" id="IPR003736">
    <property type="entry name" value="PAAI_dom"/>
</dbReference>
<keyword evidence="10" id="KW-0496">Mitochondrion</keyword>
<dbReference type="CDD" id="cd03443">
    <property type="entry name" value="PaaI_thioesterase"/>
    <property type="match status" value="1"/>
</dbReference>
<dbReference type="PANTHER" id="PTHR21660:SF35">
    <property type="entry name" value="THIOESTERASE DOMAIN-CONTAINING PROTEIN"/>
    <property type="match status" value="1"/>
</dbReference>
<proteinExistence type="inferred from homology"/>
<comment type="function">
    <text evidence="14">Catalyzes the hydrolysis of acyl-CoAs into free fatty acids and coenzyme A (CoASH), regulating their respective intracellular levels. Has acyl-CoA thioesterase activity towards medium (C12) and long-chain (C18) fatty acyl-CoA substrates. Can also hydrolyze 3-hydroxyphenylacetyl-CoA and 3,4-dihydroxyphenylacetyl-CoA (in vitro). May play a role in controlling adaptive thermogenesis.</text>
</comment>
<dbReference type="Gene3D" id="3.10.129.10">
    <property type="entry name" value="Hotdog Thioesterase"/>
    <property type="match status" value="1"/>
</dbReference>
<reference evidence="21" key="1">
    <citation type="journal article" date="2013" name="Nature">
        <title>Draft genome of the wheat A-genome progenitor Triticum urartu.</title>
        <authorList>
            <person name="Ling H.Q."/>
            <person name="Zhao S."/>
            <person name="Liu D."/>
            <person name="Wang J."/>
            <person name="Sun H."/>
            <person name="Zhang C."/>
            <person name="Fan H."/>
            <person name="Li D."/>
            <person name="Dong L."/>
            <person name="Tao Y."/>
            <person name="Gao C."/>
            <person name="Wu H."/>
            <person name="Li Y."/>
            <person name="Cui Y."/>
            <person name="Guo X."/>
            <person name="Zheng S."/>
            <person name="Wang B."/>
            <person name="Yu K."/>
            <person name="Liang Q."/>
            <person name="Yang W."/>
            <person name="Lou X."/>
            <person name="Chen J."/>
            <person name="Feng M."/>
            <person name="Jian J."/>
            <person name="Zhang X."/>
            <person name="Luo G."/>
            <person name="Jiang Y."/>
            <person name="Liu J."/>
            <person name="Wang Z."/>
            <person name="Sha Y."/>
            <person name="Zhang B."/>
            <person name="Wu H."/>
            <person name="Tang D."/>
            <person name="Shen Q."/>
            <person name="Xue P."/>
            <person name="Zou S."/>
            <person name="Wang X."/>
            <person name="Liu X."/>
            <person name="Wang F."/>
            <person name="Yang Y."/>
            <person name="An X."/>
            <person name="Dong Z."/>
            <person name="Zhang K."/>
            <person name="Zhang X."/>
            <person name="Luo M.C."/>
            <person name="Dvorak J."/>
            <person name="Tong Y."/>
            <person name="Wang J."/>
            <person name="Yang H."/>
            <person name="Li Z."/>
            <person name="Wang D."/>
            <person name="Zhang A."/>
            <person name="Wang J."/>
        </authorList>
    </citation>
    <scope>NUCLEOTIDE SEQUENCE</scope>
    <source>
        <strain evidence="21">cv. G1812</strain>
    </source>
</reference>
<evidence type="ECO:0000256" key="13">
    <source>
        <dbReference type="ARBA" id="ARBA00052976"/>
    </source>
</evidence>
<evidence type="ECO:0000259" key="19">
    <source>
        <dbReference type="Pfam" id="PF03061"/>
    </source>
</evidence>
<dbReference type="GO" id="GO:0005634">
    <property type="term" value="C:nucleus"/>
    <property type="evidence" value="ECO:0007669"/>
    <property type="project" value="UniProtKB-SubCell"/>
</dbReference>
<evidence type="ECO:0000256" key="12">
    <source>
        <dbReference type="ARBA" id="ARBA00023242"/>
    </source>
</evidence>
<dbReference type="GO" id="GO:0006629">
    <property type="term" value="P:lipid metabolic process"/>
    <property type="evidence" value="ECO:0007669"/>
    <property type="project" value="UniProtKB-KW"/>
</dbReference>
<dbReference type="GO" id="GO:0005829">
    <property type="term" value="C:cytosol"/>
    <property type="evidence" value="ECO:0007669"/>
    <property type="project" value="UniProtKB-SubCell"/>
</dbReference>
<dbReference type="SUPFAM" id="SSF54637">
    <property type="entry name" value="Thioesterase/thiol ester dehydrase-isomerase"/>
    <property type="match status" value="1"/>
</dbReference>
<evidence type="ECO:0000256" key="17">
    <source>
        <dbReference type="ARBA" id="ARBA00081533"/>
    </source>
</evidence>
<evidence type="ECO:0000256" key="10">
    <source>
        <dbReference type="ARBA" id="ARBA00023128"/>
    </source>
</evidence>
<keyword evidence="9" id="KW-0443">Lipid metabolism</keyword>
<keyword evidence="6" id="KW-0963">Cytoplasm</keyword>
<dbReference type="PANTHER" id="PTHR21660">
    <property type="entry name" value="THIOESTERASE SUPERFAMILY MEMBER-RELATED"/>
    <property type="match status" value="1"/>
</dbReference>
<protein>
    <recommendedName>
        <fullName evidence="16">Acyl-coenzyme A thioesterase 13</fullName>
    </recommendedName>
    <alternativeName>
        <fullName evidence="17">Hotdog-fold thioesterase superfamily member 2</fullName>
    </alternativeName>
    <alternativeName>
        <fullName evidence="18">Thioesterase superfamily member 2</fullName>
    </alternativeName>
</protein>
<evidence type="ECO:0000256" key="9">
    <source>
        <dbReference type="ARBA" id="ARBA00023098"/>
    </source>
</evidence>
<dbReference type="GO" id="GO:0005819">
    <property type="term" value="C:spindle"/>
    <property type="evidence" value="ECO:0007669"/>
    <property type="project" value="UniProtKB-SubCell"/>
</dbReference>
<comment type="similarity">
    <text evidence="5">Belongs to the thioesterase PaaI family.</text>
</comment>
<evidence type="ECO:0000256" key="1">
    <source>
        <dbReference type="ARBA" id="ARBA00004123"/>
    </source>
</evidence>
<evidence type="ECO:0000313" key="20">
    <source>
        <dbReference type="EnsemblPlants" id="TuG1812S0000512000.01.T01"/>
    </source>
</evidence>
<evidence type="ECO:0000256" key="18">
    <source>
        <dbReference type="ARBA" id="ARBA00083956"/>
    </source>
</evidence>
<dbReference type="GO" id="GO:0005739">
    <property type="term" value="C:mitochondrion"/>
    <property type="evidence" value="ECO:0007669"/>
    <property type="project" value="UniProtKB-SubCell"/>
</dbReference>
<evidence type="ECO:0000256" key="4">
    <source>
        <dbReference type="ARBA" id="ARBA00004514"/>
    </source>
</evidence>
<evidence type="ECO:0000256" key="14">
    <source>
        <dbReference type="ARBA" id="ARBA00058205"/>
    </source>
</evidence>
<evidence type="ECO:0000256" key="11">
    <source>
        <dbReference type="ARBA" id="ARBA00023212"/>
    </source>
</evidence>
<dbReference type="GeneID" id="125528086"/>
<gene>
    <name evidence="20" type="primary">LOC125528086</name>
</gene>
<feature type="domain" description="Thioesterase" evidence="19">
    <location>
        <begin position="63"/>
        <end position="136"/>
    </location>
</feature>
<comment type="subcellular location">
    <subcellularLocation>
        <location evidence="3">Cytoplasm</location>
        <location evidence="3">Cytoskeleton</location>
        <location evidence="3">Spindle</location>
    </subcellularLocation>
    <subcellularLocation>
        <location evidence="4">Cytoplasm</location>
        <location evidence="4">Cytosol</location>
    </subcellularLocation>
    <subcellularLocation>
        <location evidence="2">Mitochondrion</location>
    </subcellularLocation>
    <subcellularLocation>
        <location evidence="1">Nucleus</location>
    </subcellularLocation>
</comment>